<protein>
    <submittedName>
        <fullName evidence="1">Uncharacterized protein</fullName>
    </submittedName>
</protein>
<evidence type="ECO:0000313" key="2">
    <source>
        <dbReference type="Proteomes" id="UP000315868"/>
    </source>
</evidence>
<comment type="caution">
    <text evidence="1">The sequence shown here is derived from an EMBL/GenBank/DDBJ whole genome shotgun (WGS) entry which is preliminary data.</text>
</comment>
<reference evidence="1 2" key="1">
    <citation type="submission" date="2019-01" db="EMBL/GenBank/DDBJ databases">
        <title>Coherence of Microcystis species and biogeography revealed through population genomics.</title>
        <authorList>
            <person name="Perez-Carrascal O.M."/>
            <person name="Terrat Y."/>
            <person name="Giani A."/>
            <person name="Fortin N."/>
            <person name="Tromas N."/>
            <person name="Shapiro B.J."/>
        </authorList>
    </citation>
    <scope>NUCLEOTIDE SEQUENCE [LARGE SCALE GENOMIC DNA]</scope>
    <source>
        <strain evidence="1">Mf_QC_C_20070823_S10D</strain>
    </source>
</reference>
<evidence type="ECO:0000313" key="1">
    <source>
        <dbReference type="EMBL" id="TRV08859.1"/>
    </source>
</evidence>
<dbReference type="AlphaFoldDB" id="A0A552KLN2"/>
<accession>A0A552KLN2</accession>
<gene>
    <name evidence="1" type="ORF">EWV45_16930</name>
</gene>
<dbReference type="EMBL" id="SFAM01000155">
    <property type="protein sequence ID" value="TRV08859.1"/>
    <property type="molecule type" value="Genomic_DNA"/>
</dbReference>
<sequence length="85" mass="9574">MIDQSLCSFCLCGSSSPSLGGMYLRIHFTHQIQESLIPNRFLIISLTANQTLKTQLWTVAPCPSAPRFHKDTSYLVSLFSLKIRN</sequence>
<name>A0A552KLN2_9CHRO</name>
<proteinExistence type="predicted"/>
<organism evidence="1 2">
    <name type="scientific">Microcystis flos-aquae Mf_QC_C_20070823_S10D</name>
    <dbReference type="NCBI Taxonomy" id="2486236"/>
    <lineage>
        <taxon>Bacteria</taxon>
        <taxon>Bacillati</taxon>
        <taxon>Cyanobacteriota</taxon>
        <taxon>Cyanophyceae</taxon>
        <taxon>Oscillatoriophycideae</taxon>
        <taxon>Chroococcales</taxon>
        <taxon>Microcystaceae</taxon>
        <taxon>Microcystis</taxon>
    </lineage>
</organism>
<dbReference type="Proteomes" id="UP000315868">
    <property type="component" value="Unassembled WGS sequence"/>
</dbReference>